<dbReference type="SMART" id="SM00317">
    <property type="entry name" value="SET"/>
    <property type="match status" value="1"/>
</dbReference>
<comment type="subcellular location">
    <subcellularLocation>
        <location evidence="1">Chromosome</location>
    </subcellularLocation>
</comment>
<evidence type="ECO:0000256" key="1">
    <source>
        <dbReference type="ARBA" id="ARBA00004286"/>
    </source>
</evidence>
<evidence type="ECO:0000259" key="6">
    <source>
        <dbReference type="PROSITE" id="PS50280"/>
    </source>
</evidence>
<dbReference type="PANTHER" id="PTHR22884">
    <property type="entry name" value="SET DOMAIN PROTEINS"/>
    <property type="match status" value="1"/>
</dbReference>
<evidence type="ECO:0000313" key="8">
    <source>
        <dbReference type="EMBL" id="WED64035.1"/>
    </source>
</evidence>
<dbReference type="Gene3D" id="2.170.270.10">
    <property type="entry name" value="SET domain"/>
    <property type="match status" value="1"/>
</dbReference>
<dbReference type="GO" id="GO:0032259">
    <property type="term" value="P:methylation"/>
    <property type="evidence" value="ECO:0007669"/>
    <property type="project" value="UniProtKB-KW"/>
</dbReference>
<dbReference type="InterPro" id="IPR001214">
    <property type="entry name" value="SET_dom"/>
</dbReference>
<keyword evidence="4" id="KW-0808">Transferase</keyword>
<keyword evidence="2" id="KW-0158">Chromosome</keyword>
<evidence type="ECO:0000259" key="7">
    <source>
        <dbReference type="PROSITE" id="PS50868"/>
    </source>
</evidence>
<feature type="domain" description="Post-SET" evidence="7">
    <location>
        <begin position="132"/>
        <end position="148"/>
    </location>
</feature>
<dbReference type="InterPro" id="IPR003616">
    <property type="entry name" value="Post-SET_dom"/>
</dbReference>
<dbReference type="InterPro" id="IPR046341">
    <property type="entry name" value="SET_dom_sf"/>
</dbReference>
<proteinExistence type="predicted"/>
<dbReference type="AlphaFoldDB" id="A0AAE9ZRR4"/>
<evidence type="ECO:0000256" key="2">
    <source>
        <dbReference type="ARBA" id="ARBA00022454"/>
    </source>
</evidence>
<name>A0AAE9ZRR4_9BACT</name>
<dbReference type="GO" id="GO:0005694">
    <property type="term" value="C:chromosome"/>
    <property type="evidence" value="ECO:0007669"/>
    <property type="project" value="UniProtKB-SubCell"/>
</dbReference>
<dbReference type="RefSeq" id="WP_330930092.1">
    <property type="nucleotide sequence ID" value="NZ_CP119075.1"/>
</dbReference>
<dbReference type="GO" id="GO:0008168">
    <property type="term" value="F:methyltransferase activity"/>
    <property type="evidence" value="ECO:0007669"/>
    <property type="project" value="UniProtKB-KW"/>
</dbReference>
<reference evidence="8" key="1">
    <citation type="submission" date="2023-03" db="EMBL/GenBank/DDBJ databases">
        <title>Lomoglobus Profundus gen. nov., sp. nov., a novel member of the phylum Verrucomicrobia, isolated from deep-marine sediment of South China Sea.</title>
        <authorList>
            <person name="Ahmad T."/>
            <person name="Ishaq S.E."/>
            <person name="Wang F."/>
        </authorList>
    </citation>
    <scope>NUCLEOTIDE SEQUENCE</scope>
    <source>
        <strain evidence="8">LMO-M01</strain>
    </source>
</reference>
<protein>
    <submittedName>
        <fullName evidence="8">SET domain-containing protein-lysine N-methyltransferase</fullName>
    </submittedName>
</protein>
<dbReference type="EMBL" id="CP119075">
    <property type="protein sequence ID" value="WED64035.1"/>
    <property type="molecule type" value="Genomic_DNA"/>
</dbReference>
<dbReference type="KEGG" id="slom:PXH66_16985"/>
<evidence type="ECO:0000256" key="5">
    <source>
        <dbReference type="ARBA" id="ARBA00022691"/>
    </source>
</evidence>
<keyword evidence="9" id="KW-1185">Reference proteome</keyword>
<dbReference type="PROSITE" id="PS50868">
    <property type="entry name" value="POST_SET"/>
    <property type="match status" value="1"/>
</dbReference>
<evidence type="ECO:0000313" key="9">
    <source>
        <dbReference type="Proteomes" id="UP001218638"/>
    </source>
</evidence>
<keyword evidence="5" id="KW-0949">S-adenosyl-L-methionine</keyword>
<dbReference type="Pfam" id="PF00856">
    <property type="entry name" value="SET"/>
    <property type="match status" value="1"/>
</dbReference>
<dbReference type="PROSITE" id="PS50280">
    <property type="entry name" value="SET"/>
    <property type="match status" value="1"/>
</dbReference>
<accession>A0AAE9ZRR4</accession>
<dbReference type="Proteomes" id="UP001218638">
    <property type="component" value="Chromosome"/>
</dbReference>
<evidence type="ECO:0000256" key="4">
    <source>
        <dbReference type="ARBA" id="ARBA00022679"/>
    </source>
</evidence>
<dbReference type="SUPFAM" id="SSF82199">
    <property type="entry name" value="SET domain"/>
    <property type="match status" value="1"/>
</dbReference>
<dbReference type="InterPro" id="IPR050777">
    <property type="entry name" value="SET2_Histone-Lys_MeTrsfase"/>
</dbReference>
<feature type="domain" description="SET" evidence="6">
    <location>
        <begin position="7"/>
        <end position="125"/>
    </location>
</feature>
<organism evidence="8 9">
    <name type="scientific">Synoicihabitans lomoniglobus</name>
    <dbReference type="NCBI Taxonomy" id="2909285"/>
    <lineage>
        <taxon>Bacteria</taxon>
        <taxon>Pseudomonadati</taxon>
        <taxon>Verrucomicrobiota</taxon>
        <taxon>Opitutia</taxon>
        <taxon>Opitutales</taxon>
        <taxon>Opitutaceae</taxon>
        <taxon>Synoicihabitans</taxon>
    </lineage>
</organism>
<keyword evidence="3" id="KW-0489">Methyltransferase</keyword>
<sequence>MQTLPSQALEAREESSIHGSGVYARQAIADGDFITEYTGEIIDLPEAIKREKARQERKARGEECCDYLYLVDDDMIIDGRDSGNVARLINHSCEANCRSDVLDDRVWIIAAQDIAAGEELTFDYSYTFRDGLGHPCRCGAASCLGYIVAKHQRWRVRRWLKQQPEFARPTQALPQRRRRAKIAGKES</sequence>
<evidence type="ECO:0000256" key="3">
    <source>
        <dbReference type="ARBA" id="ARBA00022603"/>
    </source>
</evidence>
<gene>
    <name evidence="8" type="ORF">PXH66_16985</name>
</gene>